<reference evidence="2" key="1">
    <citation type="submission" date="2021-01" db="EMBL/GenBank/DDBJ databases">
        <authorList>
            <consortium name="Genoscope - CEA"/>
            <person name="William W."/>
        </authorList>
    </citation>
    <scope>NUCLEOTIDE SEQUENCE</scope>
</reference>
<organism evidence="2">
    <name type="scientific">Brassica napus</name>
    <name type="common">Rape</name>
    <dbReference type="NCBI Taxonomy" id="3708"/>
    <lineage>
        <taxon>Eukaryota</taxon>
        <taxon>Viridiplantae</taxon>
        <taxon>Streptophyta</taxon>
        <taxon>Embryophyta</taxon>
        <taxon>Tracheophyta</taxon>
        <taxon>Spermatophyta</taxon>
        <taxon>Magnoliopsida</taxon>
        <taxon>eudicotyledons</taxon>
        <taxon>Gunneridae</taxon>
        <taxon>Pentapetalae</taxon>
        <taxon>rosids</taxon>
        <taxon>malvids</taxon>
        <taxon>Brassicales</taxon>
        <taxon>Brassicaceae</taxon>
        <taxon>Brassiceae</taxon>
        <taxon>Brassica</taxon>
    </lineage>
</organism>
<proteinExistence type="predicted"/>
<evidence type="ECO:0000313" key="2">
    <source>
        <dbReference type="EMBL" id="CAF2106705.1"/>
    </source>
</evidence>
<dbReference type="Proteomes" id="UP001295469">
    <property type="component" value="Chromosome C08"/>
</dbReference>
<gene>
    <name evidence="2" type="ORF">DARMORV10_C08P07500.1</name>
</gene>
<accession>A0A816TXK3</accession>
<dbReference type="InterPro" id="IPR026960">
    <property type="entry name" value="RVT-Znf"/>
</dbReference>
<sequence>MVSSSSHAPTVSWHASIWFPYATPKYAFMAWLAMHNRLTVGDRMLLWNVGIDASCVLCQQHPETRDHLFFSCRYSREVWSGLAQGLLLSRFTDQWQGIMVILADKNLSTLNLYLVRYSFQVALHSIWRERNNRRHGSQPVLAGHLITIIGRQIRNQCLIMDSKRIRSYEGALQLWFSTR</sequence>
<evidence type="ECO:0000259" key="1">
    <source>
        <dbReference type="Pfam" id="PF13966"/>
    </source>
</evidence>
<dbReference type="AlphaFoldDB" id="A0A816TXK3"/>
<dbReference type="Pfam" id="PF13966">
    <property type="entry name" value="zf-RVT"/>
    <property type="match status" value="1"/>
</dbReference>
<name>A0A816TXK3_BRANA</name>
<dbReference type="EMBL" id="HG994372">
    <property type="protein sequence ID" value="CAF2106705.1"/>
    <property type="molecule type" value="Genomic_DNA"/>
</dbReference>
<feature type="domain" description="Reverse transcriptase zinc-binding" evidence="1">
    <location>
        <begin position="6"/>
        <end position="79"/>
    </location>
</feature>
<protein>
    <submittedName>
        <fullName evidence="2">(rape) hypothetical protein</fullName>
    </submittedName>
</protein>